<dbReference type="Proteomes" id="UP001153709">
    <property type="component" value="Chromosome 8"/>
</dbReference>
<dbReference type="SMART" id="SM00587">
    <property type="entry name" value="CHK"/>
    <property type="match status" value="1"/>
</dbReference>
<evidence type="ECO:0000313" key="3">
    <source>
        <dbReference type="Proteomes" id="UP001153709"/>
    </source>
</evidence>
<feature type="domain" description="CHK kinase-like" evidence="1">
    <location>
        <begin position="127"/>
        <end position="322"/>
    </location>
</feature>
<reference evidence="2" key="1">
    <citation type="submission" date="2022-01" db="EMBL/GenBank/DDBJ databases">
        <authorList>
            <person name="King R."/>
        </authorList>
    </citation>
    <scope>NUCLEOTIDE SEQUENCE</scope>
</reference>
<protein>
    <recommendedName>
        <fullName evidence="1">CHK kinase-like domain-containing protein</fullName>
    </recommendedName>
</protein>
<accession>A0A9N9TA62</accession>
<dbReference type="OrthoDB" id="8250698at2759"/>
<dbReference type="PANTHER" id="PTHR11012">
    <property type="entry name" value="PROTEIN KINASE-LIKE DOMAIN-CONTAINING"/>
    <property type="match status" value="1"/>
</dbReference>
<dbReference type="Gene3D" id="3.90.1200.10">
    <property type="match status" value="1"/>
</dbReference>
<dbReference type="PANTHER" id="PTHR11012:SF30">
    <property type="entry name" value="PROTEIN KINASE-LIKE DOMAIN-CONTAINING"/>
    <property type="match status" value="1"/>
</dbReference>
<dbReference type="InterPro" id="IPR015897">
    <property type="entry name" value="CHK_kinase-like"/>
</dbReference>
<dbReference type="InterPro" id="IPR004119">
    <property type="entry name" value="EcKL"/>
</dbReference>
<keyword evidence="3" id="KW-1185">Reference proteome</keyword>
<organism evidence="2 3">
    <name type="scientific">Diabrotica balteata</name>
    <name type="common">Banded cucumber beetle</name>
    <dbReference type="NCBI Taxonomy" id="107213"/>
    <lineage>
        <taxon>Eukaryota</taxon>
        <taxon>Metazoa</taxon>
        <taxon>Ecdysozoa</taxon>
        <taxon>Arthropoda</taxon>
        <taxon>Hexapoda</taxon>
        <taxon>Insecta</taxon>
        <taxon>Pterygota</taxon>
        <taxon>Neoptera</taxon>
        <taxon>Endopterygota</taxon>
        <taxon>Coleoptera</taxon>
        <taxon>Polyphaga</taxon>
        <taxon>Cucujiformia</taxon>
        <taxon>Chrysomeloidea</taxon>
        <taxon>Chrysomelidae</taxon>
        <taxon>Galerucinae</taxon>
        <taxon>Diabroticina</taxon>
        <taxon>Diabroticites</taxon>
        <taxon>Diabrotica</taxon>
    </lineage>
</organism>
<sequence>MVETFSKDELHSWIQRSIDTGNFTFTVENTTQKGEGYIGELFFVKIDLLQPINGKDVLYLVVKTNKKNPGSEKSISIVQDLCKREVFFYSTILKEYQDFQKNKKLPVFFDMVPKCYKTFSEIDNEVVILENLKKKGYMLHPREQPMNIAHLEMGLRSYAKLHAMSFALKDQKNEIFVNISKTCTSLLNEMFLNFKTLFDTKTRLLIETLKEAGRPDLSIVYEKYINDKSIFARFMEVSNAISKDQALIHADCHNGNMMFQYKGDDKTVPLRMALIDFQAVCLHSPVIDISIFLYVNISPTEVLKLKEFVEYYYTEFCSYLKQLGSDADKVFPRRIFEEHLKIYMPYGIFVTLAFLEMFYLDNDDTPALFDEESNEFFGGFTNDLKIKSRDKYLQRLVALVESFFNGPFVSIQN</sequence>
<dbReference type="EMBL" id="OU898283">
    <property type="protein sequence ID" value="CAG9839118.1"/>
    <property type="molecule type" value="Genomic_DNA"/>
</dbReference>
<proteinExistence type="predicted"/>
<evidence type="ECO:0000259" key="1">
    <source>
        <dbReference type="SMART" id="SM00587"/>
    </source>
</evidence>
<name>A0A9N9TA62_DIABA</name>
<dbReference type="Pfam" id="PF02958">
    <property type="entry name" value="EcKL"/>
    <property type="match status" value="1"/>
</dbReference>
<dbReference type="SUPFAM" id="SSF56112">
    <property type="entry name" value="Protein kinase-like (PK-like)"/>
    <property type="match status" value="1"/>
</dbReference>
<dbReference type="AlphaFoldDB" id="A0A9N9TA62"/>
<evidence type="ECO:0000313" key="2">
    <source>
        <dbReference type="EMBL" id="CAG9839118.1"/>
    </source>
</evidence>
<gene>
    <name evidence="2" type="ORF">DIABBA_LOCUS11919</name>
</gene>
<dbReference type="InterPro" id="IPR011009">
    <property type="entry name" value="Kinase-like_dom_sf"/>
</dbReference>